<feature type="domain" description="Kinesin motor" evidence="8">
    <location>
        <begin position="1"/>
        <end position="252"/>
    </location>
</feature>
<evidence type="ECO:0000313" key="11">
    <source>
        <dbReference type="EnsemblPlants" id="RCW19192"/>
    </source>
</evidence>
<dbReference type="GO" id="GO:0051231">
    <property type="term" value="P:spindle elongation"/>
    <property type="evidence" value="ECO:0000318"/>
    <property type="project" value="GO_Central"/>
</dbReference>
<dbReference type="GO" id="GO:0005524">
    <property type="term" value="F:ATP binding"/>
    <property type="evidence" value="ECO:0007669"/>
    <property type="project" value="UniProtKB-UniRule"/>
</dbReference>
<evidence type="ECO:0000259" key="9">
    <source>
        <dbReference type="PROSITE" id="PS51334"/>
    </source>
</evidence>
<dbReference type="EMBL" id="CM000843">
    <property type="protein sequence ID" value="RCW19192.1"/>
    <property type="molecule type" value="Genomic_DNA"/>
</dbReference>
<sequence length="459" mass="52131">MSVCNNECCSVSYLPSHKSNVVLDGFNCTVFTYGQTGTGKTYTMEGGMRNKGGDLPAEAAVIPRAVRQIFDILEAQNDDYSIKVTFLELYNEEITDLLSPEDNSRPTDEKQKKPITLMEDGKDNVFVRGLEEESLQKKFIRSHSVFTIIVYVKETVIGDEELIKCGKLNLVDLAGSVNILRSGAREKNILYCNQIENYIYLVKLNGCKLTRILRDSLGGKTKTCIIATISPSAYCMEETLSTVDYASCAKSIKNKSEVNYHCYSPLQVKILLKAVVSKAVLLKDLYMKIDRMKEDIQAEREKNGVYIFHERFVKEEAEKKVRNEKIEQLENDLSLSEKQIQDSFVNTEFWYIDQGVLAPDADGPSSFRQALQRQEEKWWLPELRVPPCGLNENSRKQLQHKRDCTNQILKTAMAINNTTLVEMDIPQSYLGISSKVVSSNSIQEMRTSTINTIKQIQQQ</sequence>
<dbReference type="Proteomes" id="UP000008827">
    <property type="component" value="Chromosome 10"/>
</dbReference>
<dbReference type="STRING" id="3847.A0A368ULP3"/>
<dbReference type="InterPro" id="IPR047149">
    <property type="entry name" value="KIF11-like"/>
</dbReference>
<dbReference type="PROSITE" id="PS50067">
    <property type="entry name" value="KINESIN_MOTOR_2"/>
    <property type="match status" value="1"/>
</dbReference>
<evidence type="ECO:0000256" key="1">
    <source>
        <dbReference type="ARBA" id="ARBA00004245"/>
    </source>
</evidence>
<dbReference type="InParanoid" id="A0A368ULP3"/>
<dbReference type="SMART" id="SM00129">
    <property type="entry name" value="KISc"/>
    <property type="match status" value="1"/>
</dbReference>
<comment type="subcellular location">
    <subcellularLocation>
        <location evidence="1">Cytoplasm</location>
        <location evidence="1">Cytoskeleton</location>
    </subcellularLocation>
</comment>
<dbReference type="Gramene" id="RCW19192">
    <property type="protein sequence ID" value="RCW19192"/>
    <property type="gene ID" value="GLYMA_10G104800"/>
</dbReference>
<reference evidence="10 11" key="1">
    <citation type="journal article" date="2010" name="Nature">
        <title>Genome sequence of the palaeopolyploid soybean.</title>
        <authorList>
            <person name="Schmutz J."/>
            <person name="Cannon S.B."/>
            <person name="Schlueter J."/>
            <person name="Ma J."/>
            <person name="Mitros T."/>
            <person name="Nelson W."/>
            <person name="Hyten D.L."/>
            <person name="Song Q."/>
            <person name="Thelen J.J."/>
            <person name="Cheng J."/>
            <person name="Xu D."/>
            <person name="Hellsten U."/>
            <person name="May G.D."/>
            <person name="Yu Y."/>
            <person name="Sakurai T."/>
            <person name="Umezawa T."/>
            <person name="Bhattacharyya M.K."/>
            <person name="Sandhu D."/>
            <person name="Valliyodan B."/>
            <person name="Lindquist E."/>
            <person name="Peto M."/>
            <person name="Grant D."/>
            <person name="Shu S."/>
            <person name="Goodstein D."/>
            <person name="Barry K."/>
            <person name="Futrell-Griggs M."/>
            <person name="Abernathy B."/>
            <person name="Du J."/>
            <person name="Tian Z."/>
            <person name="Zhu L."/>
            <person name="Gill N."/>
            <person name="Joshi T."/>
            <person name="Libault M."/>
            <person name="Sethuraman A."/>
            <person name="Zhang X.-C."/>
            <person name="Shinozaki K."/>
            <person name="Nguyen H.T."/>
            <person name="Wing R.A."/>
            <person name="Cregan P."/>
            <person name="Specht J."/>
            <person name="Grimwood J."/>
            <person name="Rokhsar D."/>
            <person name="Stacey G."/>
            <person name="Shoemaker R.C."/>
            <person name="Jackson S.A."/>
        </authorList>
    </citation>
    <scope>NUCLEOTIDE SEQUENCE</scope>
    <source>
        <strain evidence="11">cv. Williams 82</strain>
        <tissue evidence="10">Callus</tissue>
    </source>
</reference>
<evidence type="ECO:0000256" key="6">
    <source>
        <dbReference type="PROSITE-ProRule" id="PRU00663"/>
    </source>
</evidence>
<comment type="similarity">
    <text evidence="5">Belongs to the TRAFAC class myosin-kinesin ATPase superfamily. Kinesin family.</text>
</comment>
<dbReference type="InterPro" id="IPR001752">
    <property type="entry name" value="Kinesin_motor_dom"/>
</dbReference>
<evidence type="ECO:0000256" key="4">
    <source>
        <dbReference type="ARBA" id="ARBA00023212"/>
    </source>
</evidence>
<organism evidence="10">
    <name type="scientific">Glycine max</name>
    <name type="common">Soybean</name>
    <name type="synonym">Glycine hispida</name>
    <dbReference type="NCBI Taxonomy" id="3847"/>
    <lineage>
        <taxon>Eukaryota</taxon>
        <taxon>Viridiplantae</taxon>
        <taxon>Streptophyta</taxon>
        <taxon>Embryophyta</taxon>
        <taxon>Tracheophyta</taxon>
        <taxon>Spermatophyta</taxon>
        <taxon>Magnoliopsida</taxon>
        <taxon>eudicotyledons</taxon>
        <taxon>Gunneridae</taxon>
        <taxon>Pentapetalae</taxon>
        <taxon>rosids</taxon>
        <taxon>fabids</taxon>
        <taxon>Fabales</taxon>
        <taxon>Fabaceae</taxon>
        <taxon>Papilionoideae</taxon>
        <taxon>50 kb inversion clade</taxon>
        <taxon>NPAAA clade</taxon>
        <taxon>indigoferoid/millettioid clade</taxon>
        <taxon>Phaseoleae</taxon>
        <taxon>Glycine</taxon>
        <taxon>Glycine subgen. Soja</taxon>
    </lineage>
</organism>
<reference evidence="11" key="3">
    <citation type="submission" date="2019-01" db="UniProtKB">
        <authorList>
            <consortium name="EnsemblPlants"/>
        </authorList>
    </citation>
    <scope>IDENTIFICATION</scope>
    <source>
        <strain evidence="11">Williams 82</strain>
    </source>
</reference>
<dbReference type="SMR" id="A0A368ULP3"/>
<protein>
    <recommendedName>
        <fullName evidence="13">Kinesin motor domain-containing protein</fullName>
    </recommendedName>
</protein>
<keyword evidence="5" id="KW-0067">ATP-binding</keyword>
<keyword evidence="4" id="KW-0206">Cytoskeleton</keyword>
<evidence type="ECO:0000256" key="2">
    <source>
        <dbReference type="ARBA" id="ARBA00022490"/>
    </source>
</evidence>
<dbReference type="GO" id="GO:0008574">
    <property type="term" value="F:plus-end-directed microtubule motor activity"/>
    <property type="evidence" value="ECO:0000318"/>
    <property type="project" value="GO_Central"/>
</dbReference>
<keyword evidence="3 5" id="KW-0505">Motor protein</keyword>
<feature type="domain" description="PRONE" evidence="9">
    <location>
        <begin position="332"/>
        <end position="459"/>
    </location>
</feature>
<dbReference type="InterPro" id="IPR005512">
    <property type="entry name" value="PRONE_dom"/>
</dbReference>
<keyword evidence="7" id="KW-0175">Coiled coil</keyword>
<dbReference type="GO" id="GO:0072686">
    <property type="term" value="C:mitotic spindle"/>
    <property type="evidence" value="ECO:0000318"/>
    <property type="project" value="GO_Central"/>
</dbReference>
<dbReference type="PANTHER" id="PTHR47970:SF32">
    <property type="entry name" value="KINESIN-LIKE PROTEIN KIN-5B"/>
    <property type="match status" value="1"/>
</dbReference>
<keyword evidence="6" id="KW-0344">Guanine-nucleotide releasing factor</keyword>
<dbReference type="PANTHER" id="PTHR47970">
    <property type="entry name" value="KINESIN-LIKE PROTEIN KIF11"/>
    <property type="match status" value="1"/>
</dbReference>
<dbReference type="InterPro" id="IPR027417">
    <property type="entry name" value="P-loop_NTPase"/>
</dbReference>
<proteinExistence type="inferred from homology"/>
<evidence type="ECO:0000313" key="10">
    <source>
        <dbReference type="EMBL" id="RCW19192.1"/>
    </source>
</evidence>
<dbReference type="PRINTS" id="PR00380">
    <property type="entry name" value="KINESINHEAVY"/>
</dbReference>
<evidence type="ECO:0000313" key="12">
    <source>
        <dbReference type="Proteomes" id="UP000008827"/>
    </source>
</evidence>
<evidence type="ECO:0000256" key="7">
    <source>
        <dbReference type="SAM" id="Coils"/>
    </source>
</evidence>
<dbReference type="AlphaFoldDB" id="A0A368ULP3"/>
<accession>A0A368ULP3</accession>
<feature type="binding site" evidence="5">
    <location>
        <begin position="34"/>
        <end position="41"/>
    </location>
    <ligand>
        <name>ATP</name>
        <dbReference type="ChEBI" id="CHEBI:30616"/>
    </ligand>
</feature>
<dbReference type="GO" id="GO:0090307">
    <property type="term" value="P:mitotic spindle assembly"/>
    <property type="evidence" value="ECO:0000318"/>
    <property type="project" value="GO_Central"/>
</dbReference>
<dbReference type="PaxDb" id="3847-GLYMA10G16741.1"/>
<dbReference type="Pfam" id="PF03759">
    <property type="entry name" value="PRONE"/>
    <property type="match status" value="1"/>
</dbReference>
<dbReference type="SUPFAM" id="SSF52540">
    <property type="entry name" value="P-loop containing nucleoside triphosphate hydrolases"/>
    <property type="match status" value="1"/>
</dbReference>
<evidence type="ECO:0008006" key="13">
    <source>
        <dbReference type="Google" id="ProtNLM"/>
    </source>
</evidence>
<evidence type="ECO:0000256" key="5">
    <source>
        <dbReference type="PROSITE-ProRule" id="PRU00283"/>
    </source>
</evidence>
<dbReference type="EnsemblPlants" id="RCW19192">
    <property type="protein sequence ID" value="RCW19192"/>
    <property type="gene ID" value="GLYMA_10G104800"/>
</dbReference>
<dbReference type="PROSITE" id="PS51334">
    <property type="entry name" value="PRONE"/>
    <property type="match status" value="1"/>
</dbReference>
<evidence type="ECO:0000259" key="8">
    <source>
        <dbReference type="PROSITE" id="PS50067"/>
    </source>
</evidence>
<dbReference type="InterPro" id="IPR036961">
    <property type="entry name" value="Kinesin_motor_dom_sf"/>
</dbReference>
<keyword evidence="2" id="KW-0963">Cytoplasm</keyword>
<reference evidence="10" key="2">
    <citation type="submission" date="2018-07" db="EMBL/GenBank/DDBJ databases">
        <title>WGS assembly of Glycine max.</title>
        <authorList>
            <person name="Schmutz J."/>
            <person name="Cannon S."/>
            <person name="Schlueter J."/>
            <person name="Ma J."/>
            <person name="Mitros T."/>
            <person name="Nelson W."/>
            <person name="Hyten D."/>
            <person name="Song Q."/>
            <person name="Thelen J."/>
            <person name="Cheng J."/>
            <person name="Xu D."/>
            <person name="Hellsten U."/>
            <person name="May G."/>
            <person name="Yu Y."/>
            <person name="Sakurai T."/>
            <person name="Umezawa T."/>
            <person name="Bhattacharyya M."/>
            <person name="Sandhu D."/>
            <person name="Valliyodan B."/>
            <person name="Lindquist E."/>
            <person name="Peto M."/>
            <person name="Grant D."/>
            <person name="Shu S."/>
            <person name="Goodstein D."/>
            <person name="Barry K."/>
            <person name="Futrell-Griggs M."/>
            <person name="Abernathy B."/>
            <person name="Du J."/>
            <person name="Tian Z."/>
            <person name="Zhu L."/>
            <person name="Gill N."/>
            <person name="Joshi T."/>
            <person name="Libault M."/>
            <person name="Sethuraman A."/>
            <person name="Zhang X."/>
            <person name="Shinozaki K."/>
            <person name="Nguyen H."/>
            <person name="Wing R."/>
            <person name="Cregan P."/>
            <person name="Specht J."/>
            <person name="Grimwood J."/>
            <person name="Rokhsar D."/>
            <person name="Stacey G."/>
            <person name="Shoemaker R."/>
            <person name="Jackson S."/>
        </authorList>
    </citation>
    <scope>NUCLEOTIDE SEQUENCE</scope>
    <source>
        <tissue evidence="10">Callus</tissue>
    </source>
</reference>
<evidence type="ECO:0000256" key="3">
    <source>
        <dbReference type="ARBA" id="ARBA00023175"/>
    </source>
</evidence>
<dbReference type="GO" id="GO:0005876">
    <property type="term" value="C:spindle microtubule"/>
    <property type="evidence" value="ECO:0000318"/>
    <property type="project" value="GO_Central"/>
</dbReference>
<gene>
    <name evidence="10" type="ORF">GLYMA_10G104800</name>
</gene>
<dbReference type="Gene3D" id="3.40.850.10">
    <property type="entry name" value="Kinesin motor domain"/>
    <property type="match status" value="2"/>
</dbReference>
<name>A0A368ULP3_SOYBN</name>
<dbReference type="GO" id="GO:0007018">
    <property type="term" value="P:microtubule-based movement"/>
    <property type="evidence" value="ECO:0007669"/>
    <property type="project" value="InterPro"/>
</dbReference>
<keyword evidence="12" id="KW-1185">Reference proteome</keyword>
<dbReference type="Gene3D" id="1.20.58.2010">
    <property type="entry name" value="PRONE domain, subdomain 1"/>
    <property type="match status" value="1"/>
</dbReference>
<dbReference type="GO" id="GO:0005085">
    <property type="term" value="F:guanyl-nucleotide exchange factor activity"/>
    <property type="evidence" value="ECO:0007669"/>
    <property type="project" value="UniProtKB-UniRule"/>
</dbReference>
<dbReference type="ExpressionAtlas" id="A0A368ULP3">
    <property type="expression patterns" value="baseline and differential"/>
</dbReference>
<feature type="coiled-coil region" evidence="7">
    <location>
        <begin position="282"/>
        <end position="346"/>
    </location>
</feature>
<dbReference type="GO" id="GO:0008017">
    <property type="term" value="F:microtubule binding"/>
    <property type="evidence" value="ECO:0007669"/>
    <property type="project" value="InterPro"/>
</dbReference>
<keyword evidence="5" id="KW-0547">Nucleotide-binding</keyword>
<dbReference type="Pfam" id="PF00225">
    <property type="entry name" value="Kinesin"/>
    <property type="match status" value="2"/>
</dbReference>